<sequence length="82" mass="9277">MVVSPLKEIGRALLDYFSSTYNCYSHIGDDACTGCCFSSNSTPIYSKIHDAKNETNLKIIKYADPVNYTEYDFLPLSEYISM</sequence>
<name>A0ABP8VJW5_9HYPH</name>
<dbReference type="Proteomes" id="UP001501699">
    <property type="component" value="Unassembled WGS sequence"/>
</dbReference>
<proteinExistence type="predicted"/>
<comment type="caution">
    <text evidence="1">The sequence shown here is derived from an EMBL/GenBank/DDBJ whole genome shotgun (WGS) entry which is preliminary data.</text>
</comment>
<accession>A0ABP8VJW5</accession>
<evidence type="ECO:0000313" key="1">
    <source>
        <dbReference type="EMBL" id="GAA4666005.1"/>
    </source>
</evidence>
<gene>
    <name evidence="1" type="ORF">GCM10023262_13780</name>
</gene>
<organism evidence="1 2">
    <name type="scientific">Bartonella pachyuromydis</name>
    <dbReference type="NCBI Taxonomy" id="931097"/>
    <lineage>
        <taxon>Bacteria</taxon>
        <taxon>Pseudomonadati</taxon>
        <taxon>Pseudomonadota</taxon>
        <taxon>Alphaproteobacteria</taxon>
        <taxon>Hyphomicrobiales</taxon>
        <taxon>Bartonellaceae</taxon>
        <taxon>Bartonella</taxon>
    </lineage>
</organism>
<evidence type="ECO:0000313" key="2">
    <source>
        <dbReference type="Proteomes" id="UP001501699"/>
    </source>
</evidence>
<keyword evidence="2" id="KW-1185">Reference proteome</keyword>
<protein>
    <submittedName>
        <fullName evidence="1">Uncharacterized protein</fullName>
    </submittedName>
</protein>
<reference evidence="2" key="1">
    <citation type="journal article" date="2019" name="Int. J. Syst. Evol. Microbiol.">
        <title>The Global Catalogue of Microorganisms (GCM) 10K type strain sequencing project: providing services to taxonomists for standard genome sequencing and annotation.</title>
        <authorList>
            <consortium name="The Broad Institute Genomics Platform"/>
            <consortium name="The Broad Institute Genome Sequencing Center for Infectious Disease"/>
            <person name="Wu L."/>
            <person name="Ma J."/>
        </authorList>
    </citation>
    <scope>NUCLEOTIDE SEQUENCE [LARGE SCALE GENOMIC DNA]</scope>
    <source>
        <strain evidence="2">JCM 17714</strain>
    </source>
</reference>
<dbReference type="EMBL" id="BAABJA010000012">
    <property type="protein sequence ID" value="GAA4666005.1"/>
    <property type="molecule type" value="Genomic_DNA"/>
</dbReference>